<gene>
    <name evidence="7" type="ORF">DW322_04045</name>
</gene>
<keyword evidence="3 6" id="KW-0812">Transmembrane</keyword>
<dbReference type="Pfam" id="PF04066">
    <property type="entry name" value="MrpF_PhaF"/>
    <property type="match status" value="1"/>
</dbReference>
<organism evidence="7 8">
    <name type="scientific">Rhodococcus rhodnii</name>
    <dbReference type="NCBI Taxonomy" id="38312"/>
    <lineage>
        <taxon>Bacteria</taxon>
        <taxon>Bacillati</taxon>
        <taxon>Actinomycetota</taxon>
        <taxon>Actinomycetes</taxon>
        <taxon>Mycobacteriales</taxon>
        <taxon>Nocardiaceae</taxon>
        <taxon>Rhodococcus</taxon>
    </lineage>
</organism>
<dbReference type="EMBL" id="QRCM01000001">
    <property type="protein sequence ID" value="TXG89545.1"/>
    <property type="molecule type" value="Genomic_DNA"/>
</dbReference>
<protein>
    <submittedName>
        <fullName evidence="7">Uncharacterized protein</fullName>
    </submittedName>
</protein>
<evidence type="ECO:0000256" key="3">
    <source>
        <dbReference type="ARBA" id="ARBA00022692"/>
    </source>
</evidence>
<keyword evidence="2" id="KW-1003">Cell membrane</keyword>
<feature type="transmembrane region" description="Helical" evidence="6">
    <location>
        <begin position="6"/>
        <end position="24"/>
    </location>
</feature>
<accession>A0A6P2CAI6</accession>
<evidence type="ECO:0000256" key="1">
    <source>
        <dbReference type="ARBA" id="ARBA00004651"/>
    </source>
</evidence>
<comment type="caution">
    <text evidence="7">The sequence shown here is derived from an EMBL/GenBank/DDBJ whole genome shotgun (WGS) entry which is preliminary data.</text>
</comment>
<evidence type="ECO:0000313" key="7">
    <source>
        <dbReference type="EMBL" id="TXG89545.1"/>
    </source>
</evidence>
<evidence type="ECO:0000256" key="5">
    <source>
        <dbReference type="ARBA" id="ARBA00023136"/>
    </source>
</evidence>
<name>A0A6P2CAI6_9NOCA</name>
<proteinExistence type="predicted"/>
<feature type="transmembrane region" description="Helical" evidence="6">
    <location>
        <begin position="62"/>
        <end position="80"/>
    </location>
</feature>
<evidence type="ECO:0000256" key="6">
    <source>
        <dbReference type="SAM" id="Phobius"/>
    </source>
</evidence>
<evidence type="ECO:0000313" key="8">
    <source>
        <dbReference type="Proteomes" id="UP000471120"/>
    </source>
</evidence>
<evidence type="ECO:0000256" key="2">
    <source>
        <dbReference type="ARBA" id="ARBA00022475"/>
    </source>
</evidence>
<sequence>MEAFLIAATLILLVVFVVSSSRILRGPSTRDRLTALLLLSTTGAAALALLAEALDTPALRDAALAIVALATIIVFVRVSAERRREAPPPGERSDAEGER</sequence>
<dbReference type="GO" id="GO:0015075">
    <property type="term" value="F:monoatomic ion transmembrane transporter activity"/>
    <property type="evidence" value="ECO:0007669"/>
    <property type="project" value="InterPro"/>
</dbReference>
<dbReference type="Proteomes" id="UP000471120">
    <property type="component" value="Unassembled WGS sequence"/>
</dbReference>
<reference evidence="7 8" key="1">
    <citation type="submission" date="2018-07" db="EMBL/GenBank/DDBJ databases">
        <title>Genome sequence of Rhodococcus rhodnii ATCC 35071 from Rhodnius prolixus.</title>
        <authorList>
            <person name="Patel V."/>
            <person name="Vogel K.J."/>
        </authorList>
    </citation>
    <scope>NUCLEOTIDE SEQUENCE [LARGE SCALE GENOMIC DNA]</scope>
    <source>
        <strain evidence="7 8">ATCC 35071</strain>
    </source>
</reference>
<dbReference type="AlphaFoldDB" id="A0A6P2CAI6"/>
<keyword evidence="5 6" id="KW-0472">Membrane</keyword>
<feature type="transmembrane region" description="Helical" evidence="6">
    <location>
        <begin position="33"/>
        <end position="50"/>
    </location>
</feature>
<dbReference type="GO" id="GO:0005886">
    <property type="term" value="C:plasma membrane"/>
    <property type="evidence" value="ECO:0007669"/>
    <property type="project" value="UniProtKB-SubCell"/>
</dbReference>
<dbReference type="InterPro" id="IPR007208">
    <property type="entry name" value="MrpF/PhaF-like"/>
</dbReference>
<keyword evidence="4 6" id="KW-1133">Transmembrane helix</keyword>
<comment type="subcellular location">
    <subcellularLocation>
        <location evidence="1">Cell membrane</location>
        <topology evidence="1">Multi-pass membrane protein</topology>
    </subcellularLocation>
</comment>
<evidence type="ECO:0000256" key="4">
    <source>
        <dbReference type="ARBA" id="ARBA00022989"/>
    </source>
</evidence>